<name>A0A2S8FVL3_9BACT</name>
<dbReference type="AlphaFoldDB" id="A0A2S8FVL3"/>
<protein>
    <submittedName>
        <fullName evidence="2">Type VI secretion system baseplate subunit TssK</fullName>
    </submittedName>
</protein>
<dbReference type="RefSeq" id="WP_105329508.1">
    <property type="nucleotide sequence ID" value="NZ_PUHY01000006.1"/>
</dbReference>
<dbReference type="PANTHER" id="PTHR35566">
    <property type="entry name" value="BLR3599 PROTEIN"/>
    <property type="match status" value="1"/>
</dbReference>
<proteinExistence type="predicted"/>
<gene>
    <name evidence="2" type="primary">tssK</name>
    <name evidence="2" type="ORF">C5Y83_09895</name>
</gene>
<organism evidence="2 3">
    <name type="scientific">Blastopirellula marina</name>
    <dbReference type="NCBI Taxonomy" id="124"/>
    <lineage>
        <taxon>Bacteria</taxon>
        <taxon>Pseudomonadati</taxon>
        <taxon>Planctomycetota</taxon>
        <taxon>Planctomycetia</taxon>
        <taxon>Pirellulales</taxon>
        <taxon>Pirellulaceae</taxon>
        <taxon>Blastopirellula</taxon>
    </lineage>
</organism>
<feature type="region of interest" description="Disordered" evidence="1">
    <location>
        <begin position="129"/>
        <end position="150"/>
    </location>
</feature>
<comment type="caution">
    <text evidence="2">The sequence shown here is derived from an EMBL/GenBank/DDBJ whole genome shotgun (WGS) entry which is preliminary data.</text>
</comment>
<sequence>MKNPPIHWSEGMFLRPHHFQSQDRHWFEFIENSIRDLLPYAYGVRSIEISDQAIANFQIEVSRCEARMRDGTLISFGDNEQMARVDLRQGLKGLQDLKEVFLENEVIRVYLAVPRLKLGHENTARDEHVPNTRYYEFSREDEEENRGGNSQEISYRELNVRILLSTDDLSGFELLPICQVIRNESDGTPRIDPNYCPPCLSVDAWTPLGTGIVRRVFDLIGERIERFRNDILNQNITWDPREIGDLEKMMRLRTLNEAYGELRVLAFSDAIHPLRVYTTLCRIVGQLAIFDERERRIESIPKYDHENLAEIFQWAYKEIRRLSEGRIDASYEHRFFLGSGQAMHVQLDPKWFDPSWEWYIGFEGVSISKEDTYQLVTQGFHWVFGSGEQVETLFRNNMPGVRLRPVAQPPRTLPQGGNWVYFQVQRQGPPWDDVQRTQTMGWRFQEEYIHDVKELQGKKRLVLNIRNQLIALHVAVFALRHGDQKRS</sequence>
<dbReference type="Pfam" id="PF05936">
    <property type="entry name" value="T6SS_VasE"/>
    <property type="match status" value="1"/>
</dbReference>
<dbReference type="InterPro" id="IPR010263">
    <property type="entry name" value="T6SS_TssK"/>
</dbReference>
<dbReference type="NCBIfam" id="TIGR03353">
    <property type="entry name" value="VI_chp_4"/>
    <property type="match status" value="1"/>
</dbReference>
<accession>A0A2S8FVL3</accession>
<evidence type="ECO:0000313" key="2">
    <source>
        <dbReference type="EMBL" id="PQO36218.1"/>
    </source>
</evidence>
<reference evidence="2 3" key="1">
    <citation type="submission" date="2018-02" db="EMBL/GenBank/DDBJ databases">
        <title>Comparative genomes isolates from brazilian mangrove.</title>
        <authorList>
            <person name="Araujo J.E."/>
            <person name="Taketani R.G."/>
            <person name="Silva M.C.P."/>
            <person name="Loureco M.V."/>
            <person name="Andreote F.D."/>
        </authorList>
    </citation>
    <scope>NUCLEOTIDE SEQUENCE [LARGE SCALE GENOMIC DNA]</scope>
    <source>
        <strain evidence="2 3">Hex-1 MGV</strain>
    </source>
</reference>
<dbReference type="EMBL" id="PUHY01000006">
    <property type="protein sequence ID" value="PQO36218.1"/>
    <property type="molecule type" value="Genomic_DNA"/>
</dbReference>
<dbReference type="OrthoDB" id="9775333at2"/>
<evidence type="ECO:0000256" key="1">
    <source>
        <dbReference type="SAM" id="MobiDB-lite"/>
    </source>
</evidence>
<evidence type="ECO:0000313" key="3">
    <source>
        <dbReference type="Proteomes" id="UP000238322"/>
    </source>
</evidence>
<dbReference type="Proteomes" id="UP000238322">
    <property type="component" value="Unassembled WGS sequence"/>
</dbReference>
<dbReference type="PANTHER" id="PTHR35566:SF1">
    <property type="entry name" value="TYPE VI SECRETION SYSTEM BASEPLATE COMPONENT TSSK1"/>
    <property type="match status" value="1"/>
</dbReference>